<accession>N8Z242</accession>
<dbReference type="HOGENOM" id="CLU_1425212_0_0_6"/>
<evidence type="ECO:0000313" key="2">
    <source>
        <dbReference type="Proteomes" id="UP000018440"/>
    </source>
</evidence>
<dbReference type="PATRIC" id="fig|1217988.3.peg.2779"/>
<dbReference type="EMBL" id="APPQ01000032">
    <property type="protein sequence ID" value="ENV43152.1"/>
    <property type="molecule type" value="Genomic_DNA"/>
</dbReference>
<sequence length="193" mass="22337">MTNSTNKVLKTFRVSSKNLNLYCYPQSIHAFVCWHALFSQLEIQQREFTFKLLSDAKCEIPIIITDKEDTYLFTSHFAGIHGYFYDPSLKFKFKGYQNLDHHENILSALRDVLNLLESKQFKVISKLDVLANCLNQNYTSTQLHQVFGYNQLSLDTLREITKLSIRQSPASFPKNQSSAQFSLNNILNALKDQ</sequence>
<evidence type="ECO:0000313" key="1">
    <source>
        <dbReference type="EMBL" id="ENV43152.1"/>
    </source>
</evidence>
<comment type="caution">
    <text evidence="1">The sequence shown here is derived from an EMBL/GenBank/DDBJ whole genome shotgun (WGS) entry which is preliminary data.</text>
</comment>
<reference evidence="1 2" key="1">
    <citation type="submission" date="2013-02" db="EMBL/GenBank/DDBJ databases">
        <title>The Genome Sequence of Acinetobacter schindleri CIP 107287.</title>
        <authorList>
            <consortium name="The Broad Institute Genome Sequencing Platform"/>
            <consortium name="The Broad Institute Genome Sequencing Center for Infectious Disease"/>
            <person name="Cerqueira G."/>
            <person name="Feldgarden M."/>
            <person name="Courvalin P."/>
            <person name="Perichon B."/>
            <person name="Grillot-Courvalin C."/>
            <person name="Clermont D."/>
            <person name="Rocha E."/>
            <person name="Yoon E.-J."/>
            <person name="Nemec A."/>
            <person name="Walker B."/>
            <person name="Young S.K."/>
            <person name="Zeng Q."/>
            <person name="Gargeya S."/>
            <person name="Fitzgerald M."/>
            <person name="Haas B."/>
            <person name="Abouelleil A."/>
            <person name="Alvarado L."/>
            <person name="Arachchi H.M."/>
            <person name="Berlin A.M."/>
            <person name="Chapman S.B."/>
            <person name="Dewar J."/>
            <person name="Goldberg J."/>
            <person name="Griggs A."/>
            <person name="Gujja S."/>
            <person name="Hansen M."/>
            <person name="Howarth C."/>
            <person name="Imamovic A."/>
            <person name="Larimer J."/>
            <person name="McCowan C."/>
            <person name="Murphy C."/>
            <person name="Neiman D."/>
            <person name="Pearson M."/>
            <person name="Priest M."/>
            <person name="Roberts A."/>
            <person name="Saif S."/>
            <person name="Shea T."/>
            <person name="Sisk P."/>
            <person name="Sykes S."/>
            <person name="Wortman J."/>
            <person name="Nusbaum C."/>
            <person name="Birren B."/>
        </authorList>
    </citation>
    <scope>NUCLEOTIDE SEQUENCE [LARGE SCALE GENOMIC DNA]</scope>
    <source>
        <strain evidence="1 2">CIP 107287</strain>
    </source>
</reference>
<protein>
    <submittedName>
        <fullName evidence="1">Uncharacterized protein</fullName>
    </submittedName>
</protein>
<gene>
    <name evidence="1" type="ORF">F955_02895</name>
</gene>
<dbReference type="Proteomes" id="UP000018440">
    <property type="component" value="Unassembled WGS sequence"/>
</dbReference>
<organism evidence="1 2">
    <name type="scientific">Acinetobacter schindleri CIP 107287</name>
    <dbReference type="NCBI Taxonomy" id="1217988"/>
    <lineage>
        <taxon>Bacteria</taxon>
        <taxon>Pseudomonadati</taxon>
        <taxon>Pseudomonadota</taxon>
        <taxon>Gammaproteobacteria</taxon>
        <taxon>Moraxellales</taxon>
        <taxon>Moraxellaceae</taxon>
        <taxon>Acinetobacter</taxon>
    </lineage>
</organism>
<dbReference type="RefSeq" id="WP_004895799.1">
    <property type="nucleotide sequence ID" value="NZ_KB849579.1"/>
</dbReference>
<proteinExistence type="predicted"/>
<dbReference type="AlphaFoldDB" id="N8Z242"/>
<name>N8Z242_9GAMM</name>